<organism evidence="1">
    <name type="scientific">Arion vulgaris</name>
    <dbReference type="NCBI Taxonomy" id="1028688"/>
    <lineage>
        <taxon>Eukaryota</taxon>
        <taxon>Metazoa</taxon>
        <taxon>Spiralia</taxon>
        <taxon>Lophotrochozoa</taxon>
        <taxon>Mollusca</taxon>
        <taxon>Gastropoda</taxon>
        <taxon>Heterobranchia</taxon>
        <taxon>Euthyneura</taxon>
        <taxon>Panpulmonata</taxon>
        <taxon>Eupulmonata</taxon>
        <taxon>Stylommatophora</taxon>
        <taxon>Helicina</taxon>
        <taxon>Arionoidea</taxon>
        <taxon>Arionidae</taxon>
        <taxon>Arion</taxon>
    </lineage>
</organism>
<feature type="non-terminal residue" evidence="1">
    <location>
        <position position="1"/>
    </location>
</feature>
<name>A0A0B6ZC27_9EUPU</name>
<evidence type="ECO:0000313" key="1">
    <source>
        <dbReference type="EMBL" id="CEK65967.1"/>
    </source>
</evidence>
<sequence length="58" mass="6883">CRLNGECMKSTEQTCKPLDDDSKQLLQIYFDDHNKNLKIILDDINQKYPKWLTDNIPQ</sequence>
<dbReference type="AlphaFoldDB" id="A0A0B6ZC27"/>
<accession>A0A0B6ZC27</accession>
<reference evidence="1" key="1">
    <citation type="submission" date="2014-12" db="EMBL/GenBank/DDBJ databases">
        <title>Insight into the proteome of Arion vulgaris.</title>
        <authorList>
            <person name="Aradska J."/>
            <person name="Bulat T."/>
            <person name="Smidak R."/>
            <person name="Sarate P."/>
            <person name="Gangsoo J."/>
            <person name="Sialana F."/>
            <person name="Bilban M."/>
            <person name="Lubec G."/>
        </authorList>
    </citation>
    <scope>NUCLEOTIDE SEQUENCE</scope>
    <source>
        <tissue evidence="1">Skin</tissue>
    </source>
</reference>
<dbReference type="EMBL" id="HACG01019102">
    <property type="protein sequence ID" value="CEK65967.1"/>
    <property type="molecule type" value="Transcribed_RNA"/>
</dbReference>
<protein>
    <submittedName>
        <fullName evidence="1">Uncharacterized protein</fullName>
    </submittedName>
</protein>
<proteinExistence type="predicted"/>
<gene>
    <name evidence="1" type="primary">ORF56855</name>
</gene>